<dbReference type="AlphaFoldDB" id="A0A7Z0GKS9"/>
<dbReference type="InterPro" id="IPR001853">
    <property type="entry name" value="DSBA-like_thioredoxin_dom"/>
</dbReference>
<dbReference type="GO" id="GO:0016491">
    <property type="term" value="F:oxidoreductase activity"/>
    <property type="evidence" value="ECO:0007669"/>
    <property type="project" value="InterPro"/>
</dbReference>
<feature type="domain" description="DSBA-like thioredoxin" evidence="1">
    <location>
        <begin position="3"/>
        <end position="205"/>
    </location>
</feature>
<proteinExistence type="predicted"/>
<evidence type="ECO:0000259" key="1">
    <source>
        <dbReference type="Pfam" id="PF01323"/>
    </source>
</evidence>
<dbReference type="PANTHER" id="PTHR13887:SF41">
    <property type="entry name" value="THIOREDOXIN SUPERFAMILY PROTEIN"/>
    <property type="match status" value="1"/>
</dbReference>
<dbReference type="GO" id="GO:0016853">
    <property type="term" value="F:isomerase activity"/>
    <property type="evidence" value="ECO:0007669"/>
    <property type="project" value="UniProtKB-KW"/>
</dbReference>
<dbReference type="RefSeq" id="WP_179541037.1">
    <property type="nucleotide sequence ID" value="NZ_BAAALL010000004.1"/>
</dbReference>
<dbReference type="Proteomes" id="UP000535437">
    <property type="component" value="Unassembled WGS sequence"/>
</dbReference>
<comment type="caution">
    <text evidence="2">The sequence shown here is derived from an EMBL/GenBank/DDBJ whole genome shotgun (WGS) entry which is preliminary data.</text>
</comment>
<gene>
    <name evidence="2" type="ORF">HNR09_000984</name>
</gene>
<reference evidence="2 3" key="1">
    <citation type="submission" date="2020-07" db="EMBL/GenBank/DDBJ databases">
        <title>Sequencing the genomes of 1000 actinobacteria strains.</title>
        <authorList>
            <person name="Klenk H.-P."/>
        </authorList>
    </citation>
    <scope>NUCLEOTIDE SEQUENCE [LARGE SCALE GENOMIC DNA]</scope>
    <source>
        <strain evidence="2 3">DSM 15475</strain>
    </source>
</reference>
<keyword evidence="2" id="KW-0413">Isomerase</keyword>
<accession>A0A7Z0GKS9</accession>
<evidence type="ECO:0000313" key="3">
    <source>
        <dbReference type="Proteomes" id="UP000535437"/>
    </source>
</evidence>
<evidence type="ECO:0000313" key="2">
    <source>
        <dbReference type="EMBL" id="NYJ77573.1"/>
    </source>
</evidence>
<dbReference type="PANTHER" id="PTHR13887">
    <property type="entry name" value="GLUTATHIONE S-TRANSFERASE KAPPA"/>
    <property type="match status" value="1"/>
</dbReference>
<dbReference type="InterPro" id="IPR036249">
    <property type="entry name" value="Thioredoxin-like_sf"/>
</dbReference>
<organism evidence="2 3">
    <name type="scientific">Nesterenkonia xinjiangensis</name>
    <dbReference type="NCBI Taxonomy" id="225327"/>
    <lineage>
        <taxon>Bacteria</taxon>
        <taxon>Bacillati</taxon>
        <taxon>Actinomycetota</taxon>
        <taxon>Actinomycetes</taxon>
        <taxon>Micrococcales</taxon>
        <taxon>Micrococcaceae</taxon>
        <taxon>Nesterenkonia</taxon>
    </lineage>
</organism>
<sequence>MIEIDVWMDVRCPWCWIGLRRLERARAMVSEPFRVHRRSFLLEPQGPASPGRPTSEVATAQWGMSPVQWGAKSRLIRSAGLQEGLRLDVDGALMFDSAALHRLLKLAAEELHEDTGALWESAFAAQFVHLEDLGDPKVLRALASQWGLDEAAARSALAEGRYADEVARDIEEARRVSVTSIPTLNASDGRRLSGSASVQTMARLLGPGGWDR</sequence>
<dbReference type="CDD" id="cd03024">
    <property type="entry name" value="DsbA_FrnE"/>
    <property type="match status" value="1"/>
</dbReference>
<dbReference type="EMBL" id="JACCFY010000001">
    <property type="protein sequence ID" value="NYJ77573.1"/>
    <property type="molecule type" value="Genomic_DNA"/>
</dbReference>
<protein>
    <submittedName>
        <fullName evidence="2">Putative DsbA family dithiol-disulfide isomerase</fullName>
    </submittedName>
</protein>
<name>A0A7Z0GKS9_9MICC</name>
<dbReference type="SUPFAM" id="SSF52833">
    <property type="entry name" value="Thioredoxin-like"/>
    <property type="match status" value="1"/>
</dbReference>
<dbReference type="Gene3D" id="3.40.30.10">
    <property type="entry name" value="Glutaredoxin"/>
    <property type="match status" value="1"/>
</dbReference>
<keyword evidence="3" id="KW-1185">Reference proteome</keyword>
<dbReference type="Pfam" id="PF01323">
    <property type="entry name" value="DSBA"/>
    <property type="match status" value="1"/>
</dbReference>